<dbReference type="EMBL" id="BMUL01000001">
    <property type="protein sequence ID" value="GHA63285.1"/>
    <property type="molecule type" value="Genomic_DNA"/>
</dbReference>
<comment type="caution">
    <text evidence="3">The sequence shown here is derived from an EMBL/GenBank/DDBJ whole genome shotgun (WGS) entry which is preliminary data.</text>
</comment>
<dbReference type="AlphaFoldDB" id="A0A918SPS4"/>
<evidence type="ECO:0000256" key="1">
    <source>
        <dbReference type="SAM" id="Phobius"/>
    </source>
</evidence>
<reference evidence="3" key="1">
    <citation type="journal article" date="2014" name="Int. J. Syst. Evol. Microbiol.">
        <title>Complete genome sequence of Corynebacterium casei LMG S-19264T (=DSM 44701T), isolated from a smear-ripened cheese.</title>
        <authorList>
            <consortium name="US DOE Joint Genome Institute (JGI-PGF)"/>
            <person name="Walter F."/>
            <person name="Albersmeier A."/>
            <person name="Kalinowski J."/>
            <person name="Ruckert C."/>
        </authorList>
    </citation>
    <scope>NUCLEOTIDE SEQUENCE</scope>
    <source>
        <strain evidence="3">JCM 4518</strain>
    </source>
</reference>
<protein>
    <submittedName>
        <fullName evidence="3">Uncharacterized protein</fullName>
    </submittedName>
</protein>
<feature type="signal peptide" evidence="2">
    <location>
        <begin position="1"/>
        <end position="26"/>
    </location>
</feature>
<accession>A0A918SPS4</accession>
<evidence type="ECO:0000313" key="4">
    <source>
        <dbReference type="Proteomes" id="UP000644020"/>
    </source>
</evidence>
<reference evidence="3" key="2">
    <citation type="submission" date="2020-09" db="EMBL/GenBank/DDBJ databases">
        <authorList>
            <person name="Sun Q."/>
            <person name="Ohkuma M."/>
        </authorList>
    </citation>
    <scope>NUCLEOTIDE SEQUENCE</scope>
    <source>
        <strain evidence="3">JCM 4518</strain>
    </source>
</reference>
<keyword evidence="1" id="KW-1133">Transmembrane helix</keyword>
<keyword evidence="1" id="KW-0472">Membrane</keyword>
<keyword evidence="4" id="KW-1185">Reference proteome</keyword>
<sequence length="93" mass="9965">MPTRRRWLWMLILSLPALAASGAAVAALVAHLTDGPNAEFWLPGKGSADNMSRAWVAALVYGLLAALGFSMSWSLSKHTPLPTTPEKDSDETT</sequence>
<dbReference type="Proteomes" id="UP000644020">
    <property type="component" value="Unassembled WGS sequence"/>
</dbReference>
<keyword evidence="1" id="KW-0812">Transmembrane</keyword>
<evidence type="ECO:0000313" key="3">
    <source>
        <dbReference type="EMBL" id="GHA63285.1"/>
    </source>
</evidence>
<dbReference type="RefSeq" id="WP_229849517.1">
    <property type="nucleotide sequence ID" value="NZ_BMUL01000001.1"/>
</dbReference>
<proteinExistence type="predicted"/>
<feature type="transmembrane region" description="Helical" evidence="1">
    <location>
        <begin position="50"/>
        <end position="69"/>
    </location>
</feature>
<evidence type="ECO:0000256" key="2">
    <source>
        <dbReference type="SAM" id="SignalP"/>
    </source>
</evidence>
<keyword evidence="2" id="KW-0732">Signal</keyword>
<feature type="chain" id="PRO_5036688438" evidence="2">
    <location>
        <begin position="27"/>
        <end position="93"/>
    </location>
</feature>
<gene>
    <name evidence="3" type="ORF">GCM10010305_00730</name>
</gene>
<name>A0A918SPS4_9ACTN</name>
<organism evidence="3 4">
    <name type="scientific">Streptomyces termitum</name>
    <dbReference type="NCBI Taxonomy" id="67368"/>
    <lineage>
        <taxon>Bacteria</taxon>
        <taxon>Bacillati</taxon>
        <taxon>Actinomycetota</taxon>
        <taxon>Actinomycetes</taxon>
        <taxon>Kitasatosporales</taxon>
        <taxon>Streptomycetaceae</taxon>
        <taxon>Streptomyces</taxon>
    </lineage>
</organism>